<dbReference type="Pfam" id="PF13148">
    <property type="entry name" value="DUF3987"/>
    <property type="match status" value="1"/>
</dbReference>
<keyword evidence="2" id="KW-0547">Nucleotide-binding</keyword>
<protein>
    <submittedName>
        <fullName evidence="2">DsDNA helicase</fullName>
    </submittedName>
</protein>
<keyword evidence="2" id="KW-0067">ATP-binding</keyword>
<accession>A0A8S5QYH5</accession>
<evidence type="ECO:0000313" key="2">
    <source>
        <dbReference type="EMBL" id="DAE23970.1"/>
    </source>
</evidence>
<proteinExistence type="predicted"/>
<dbReference type="EMBL" id="BK015764">
    <property type="protein sequence ID" value="DAE23970.1"/>
    <property type="molecule type" value="Genomic_DNA"/>
</dbReference>
<reference evidence="2" key="1">
    <citation type="journal article" date="2021" name="Proc. Natl. Acad. Sci. U.S.A.">
        <title>A Catalog of Tens of Thousands of Viruses from Human Metagenomes Reveals Hidden Associations with Chronic Diseases.</title>
        <authorList>
            <person name="Tisza M.J."/>
            <person name="Buck C.B."/>
        </authorList>
    </citation>
    <scope>NUCLEOTIDE SEQUENCE</scope>
    <source>
        <strain evidence="2">CtAnS47</strain>
    </source>
</reference>
<keyword evidence="2" id="KW-0378">Hydrolase</keyword>
<evidence type="ECO:0000259" key="1">
    <source>
        <dbReference type="SMART" id="SM00942"/>
    </source>
</evidence>
<name>A0A8S5QYH5_9CAUD</name>
<feature type="domain" description="Primase C-terminal 1" evidence="1">
    <location>
        <begin position="202"/>
        <end position="265"/>
    </location>
</feature>
<dbReference type="InterPro" id="IPR025048">
    <property type="entry name" value="DUF3987"/>
</dbReference>
<keyword evidence="2" id="KW-0347">Helicase</keyword>
<sequence>MTATEISEKGGEEMSGLNEFTFWRAPCVQNPKNCTYPEKAVVTDAESFNEMAHFDHVSATYKNNYRSNETFEESEVQSGDVDNDKVTDPKDWVLREDINRIFEGVPHIISESKNHMKPKGTKPPAPRYHVFWKALRETDYTAYAAFKERLQRRFPFLDPKALDAARYFDGTENPNAVFYPGTITINEFMDRLEAEEWESEESTAADTIAEGTRNSTMFRFAVRTLKRYGNSEDARGLFREESEKCVPALDRKELNGIWKSALKYYCLIKQQPGYVPPEQYNAPKEVQWEPPIPFEEITLPPFPVDALPSRVRPYVEAVAETTQTPVDMAGTAAIAVMASCIQGKYLVQAKADWREPTNLYALIVAEPSERKSAVTSLMVKPVNLYETEYNKRNAAALEKNRMQKRILEKRQRSIEDKVAKGKAEENELDDIVSEISRFRELAPMQLYADDVTPEKLISVLAEHDGIASVISAEGGIFDQLAGGMYSKAVNIDVFLKGHAGDAIRIDRIGRNSESVESPALTLLFAVQPNVLSGLMQNNTFRGRGLTARFLYTMPVTRVGNRKYRTEPIPEDAEQQYFTLIGNLLDEECNPTVKCPEIITLSDEADRLLEAFATELEPKLRTEYIDFSDWAGKLCGAIVRISGILFRAERNGCHVFLQEPELPVVDGATMQRAITLGRYYTEHARAAYLLMGADPVVKQCKYVLKSVQSAGLAELSKRDIMRLCRGFKKAEELQPVLDRLCEYGYLAAKPGETKACGGRPASQGYLVNPAVFAS</sequence>
<dbReference type="SMART" id="SM00942">
    <property type="entry name" value="PriCT_1"/>
    <property type="match status" value="1"/>
</dbReference>
<organism evidence="2">
    <name type="scientific">Siphoviridae sp. ctAnS47</name>
    <dbReference type="NCBI Taxonomy" id="2826183"/>
    <lineage>
        <taxon>Viruses</taxon>
        <taxon>Duplodnaviria</taxon>
        <taxon>Heunggongvirae</taxon>
        <taxon>Uroviricota</taxon>
        <taxon>Caudoviricetes</taxon>
    </lineage>
</organism>
<dbReference type="InterPro" id="IPR014820">
    <property type="entry name" value="PriCT_1"/>
</dbReference>
<dbReference type="GO" id="GO:0004386">
    <property type="term" value="F:helicase activity"/>
    <property type="evidence" value="ECO:0007669"/>
    <property type="project" value="UniProtKB-KW"/>
</dbReference>